<keyword evidence="2" id="KW-1185">Reference proteome</keyword>
<proteinExistence type="predicted"/>
<protein>
    <submittedName>
        <fullName evidence="1">Uncharacterized protein</fullName>
    </submittedName>
</protein>
<dbReference type="AlphaFoldDB" id="A0A0B1T470"/>
<dbReference type="Proteomes" id="UP000053660">
    <property type="component" value="Unassembled WGS sequence"/>
</dbReference>
<evidence type="ECO:0000313" key="2">
    <source>
        <dbReference type="Proteomes" id="UP000053660"/>
    </source>
</evidence>
<reference evidence="1 2" key="1">
    <citation type="submission" date="2014-03" db="EMBL/GenBank/DDBJ databases">
        <title>Draft genome of the hookworm Oesophagostomum dentatum.</title>
        <authorList>
            <person name="Mitreva M."/>
        </authorList>
    </citation>
    <scope>NUCLEOTIDE SEQUENCE [LARGE SCALE GENOMIC DNA]</scope>
    <source>
        <strain evidence="1 2">OD-Hann</strain>
    </source>
</reference>
<accession>A0A0B1T470</accession>
<name>A0A0B1T470_OESDE</name>
<dbReference type="EMBL" id="KN553334">
    <property type="protein sequence ID" value="KHJ90145.1"/>
    <property type="molecule type" value="Genomic_DNA"/>
</dbReference>
<evidence type="ECO:0000313" key="1">
    <source>
        <dbReference type="EMBL" id="KHJ90145.1"/>
    </source>
</evidence>
<organism evidence="1 2">
    <name type="scientific">Oesophagostomum dentatum</name>
    <name type="common">Nodular worm</name>
    <dbReference type="NCBI Taxonomy" id="61180"/>
    <lineage>
        <taxon>Eukaryota</taxon>
        <taxon>Metazoa</taxon>
        <taxon>Ecdysozoa</taxon>
        <taxon>Nematoda</taxon>
        <taxon>Chromadorea</taxon>
        <taxon>Rhabditida</taxon>
        <taxon>Rhabditina</taxon>
        <taxon>Rhabditomorpha</taxon>
        <taxon>Strongyloidea</taxon>
        <taxon>Strongylidae</taxon>
        <taxon>Oesophagostomum</taxon>
    </lineage>
</organism>
<gene>
    <name evidence="1" type="ORF">OESDEN_10015</name>
</gene>
<sequence>MGCLPCGKRKKREVEEEYHRRVKRLGCLPCFGRKKRSPMQSNCRQCSNLGQVLHRFKRTIGCSPCGRKKRETRETSASAPASCPCLRSQAQSFLLGRKKREVRVVFSDLKSYVIYVLSCYTGHIEKANKNSFV</sequence>
<dbReference type="OrthoDB" id="5853700at2759"/>